<accession>A0A822Y3Q6</accession>
<dbReference type="PANTHER" id="PTHR32170">
    <property type="entry name" value="PROTEASOME ACTIVATOR COMPLEX SUBUNIT 4"/>
    <property type="match status" value="1"/>
</dbReference>
<sequence>MHLYNAWLPPPVAEETKREKESFAYVVRSVKESWRPDDPESVYSTLKWISVIDIFVKAKSEVSLEDVTTLVELGLELFLASQNKLYAQVRWGNILVRLLNKHGKKLSFKVQWRPFYDTLMHTHFTRNTGPEGWRLRQRHFETVTSLVRSCRKFFPAGFASEIWSEFR</sequence>
<organism evidence="1 2">
    <name type="scientific">Nelumbo nucifera</name>
    <name type="common">Sacred lotus</name>
    <dbReference type="NCBI Taxonomy" id="4432"/>
    <lineage>
        <taxon>Eukaryota</taxon>
        <taxon>Viridiplantae</taxon>
        <taxon>Streptophyta</taxon>
        <taxon>Embryophyta</taxon>
        <taxon>Tracheophyta</taxon>
        <taxon>Spermatophyta</taxon>
        <taxon>Magnoliopsida</taxon>
        <taxon>Proteales</taxon>
        <taxon>Nelumbonaceae</taxon>
        <taxon>Nelumbo</taxon>
    </lineage>
</organism>
<dbReference type="GO" id="GO:0070628">
    <property type="term" value="F:proteasome binding"/>
    <property type="evidence" value="ECO:0007669"/>
    <property type="project" value="InterPro"/>
</dbReference>
<gene>
    <name evidence="1" type="ORF">HUJ06_025711</name>
</gene>
<comment type="caution">
    <text evidence="1">The sequence shown here is derived from an EMBL/GenBank/DDBJ whole genome shotgun (WGS) entry which is preliminary data.</text>
</comment>
<name>A0A822Y3Q6_NELNU</name>
<dbReference type="Proteomes" id="UP000607653">
    <property type="component" value="Unassembled WGS sequence"/>
</dbReference>
<dbReference type="GO" id="GO:0016504">
    <property type="term" value="F:peptidase activator activity"/>
    <property type="evidence" value="ECO:0007669"/>
    <property type="project" value="InterPro"/>
</dbReference>
<evidence type="ECO:0000313" key="2">
    <source>
        <dbReference type="Proteomes" id="UP000607653"/>
    </source>
</evidence>
<protein>
    <recommendedName>
        <fullName evidence="3">Proteasome activator Blm10 mid region domain-containing protein</fullName>
    </recommendedName>
</protein>
<reference evidence="1 2" key="1">
    <citation type="journal article" date="2020" name="Mol. Biol. Evol.">
        <title>Distinct Expression and Methylation Patterns for Genes with Different Fates following a Single Whole-Genome Duplication in Flowering Plants.</title>
        <authorList>
            <person name="Shi T."/>
            <person name="Rahmani R.S."/>
            <person name="Gugger P.F."/>
            <person name="Wang M."/>
            <person name="Li H."/>
            <person name="Zhang Y."/>
            <person name="Li Z."/>
            <person name="Wang Q."/>
            <person name="Van de Peer Y."/>
            <person name="Marchal K."/>
            <person name="Chen J."/>
        </authorList>
    </citation>
    <scope>NUCLEOTIDE SEQUENCE [LARGE SCALE GENOMIC DNA]</scope>
    <source>
        <tissue evidence="1">Leaf</tissue>
    </source>
</reference>
<proteinExistence type="predicted"/>
<dbReference type="AlphaFoldDB" id="A0A822Y3Q6"/>
<evidence type="ECO:0008006" key="3">
    <source>
        <dbReference type="Google" id="ProtNLM"/>
    </source>
</evidence>
<keyword evidence="2" id="KW-1185">Reference proteome</keyword>
<dbReference type="InterPro" id="IPR035309">
    <property type="entry name" value="PSME4"/>
</dbReference>
<evidence type="ECO:0000313" key="1">
    <source>
        <dbReference type="EMBL" id="DAD24248.1"/>
    </source>
</evidence>
<dbReference type="EMBL" id="DUZY01000001">
    <property type="protein sequence ID" value="DAD24248.1"/>
    <property type="molecule type" value="Genomic_DNA"/>
</dbReference>
<dbReference type="PANTHER" id="PTHR32170:SF3">
    <property type="entry name" value="PROTEASOME ACTIVATOR COMPLEX SUBUNIT 4"/>
    <property type="match status" value="1"/>
</dbReference>